<keyword evidence="3 6" id="KW-0285">Flavoprotein</keyword>
<evidence type="ECO:0000256" key="6">
    <source>
        <dbReference type="RuleBase" id="RU366069"/>
    </source>
</evidence>
<dbReference type="Pfam" id="PF01494">
    <property type="entry name" value="FAD_binding_3"/>
    <property type="match status" value="1"/>
</dbReference>
<dbReference type="PANTHER" id="PTHR43624">
    <property type="entry name" value="ELECTRON TRANSFER FLAVOPROTEIN-QUINONE OXIDOREDUCTASE YDIS-RELATED"/>
    <property type="match status" value="1"/>
</dbReference>
<dbReference type="InterPro" id="IPR036188">
    <property type="entry name" value="FAD/NAD-bd_sf"/>
</dbReference>
<evidence type="ECO:0000256" key="3">
    <source>
        <dbReference type="ARBA" id="ARBA00022630"/>
    </source>
</evidence>
<sequence length="429" mass="46069">MSDDKFDAIVVGAGVAGTIAGYVMAKAGLEVLVIERGNFAGSKNMTGGRLYAHSLEKIIPGFAKEAPVERKVTHEKVSFLTKDSAVTLDYQAQRAEQPLQESYTVLRSKFDPWLMEKAEEAGVQFIAGIRVDELVIENGQVAGVKAGDDILEANLVILADGVNSLLGKSLGMVPDLSPHNVAVGVKELIELPRQQLEDRFNLIGGEGTAWLFAGSPSNGLLGGGFLYTNQDTVSLGVVCGLADIERSDKSVPQMLEDFKQHPAIQPLIEGGKLIEYSAHMVPEGGYDMLPKLSGNGVMVVGDAAGLCLNLGFTVRGMDLAIASGEAAAKAAIVAKQHNDFSAKALALYQELLQENFVLKDMKLYKKLPAFLENPRMFNDYPRMAADMMSDLFVVDGTPAKPMLGKLLRHGKQVGLINLLKDGIKGVRAL</sequence>
<dbReference type="RefSeq" id="WP_029096564.1">
    <property type="nucleotide sequence ID" value="NZ_PDDX01000001.1"/>
</dbReference>
<keyword evidence="11" id="KW-1185">Reference proteome</keyword>
<evidence type="ECO:0000259" key="9">
    <source>
        <dbReference type="Pfam" id="PF26311"/>
    </source>
</evidence>
<accession>A0A2C6DMC0</accession>
<dbReference type="OrthoDB" id="103324at2"/>
<evidence type="ECO:0000313" key="11">
    <source>
        <dbReference type="Proteomes" id="UP000224974"/>
    </source>
</evidence>
<dbReference type="NCBIfam" id="NF007450">
    <property type="entry name" value="PRK10015.1"/>
    <property type="match status" value="1"/>
</dbReference>
<keyword evidence="5 6" id="KW-0560">Oxidoreductase</keyword>
<name>A0A2C6DMC0_9GAMM</name>
<dbReference type="PRINTS" id="PR00420">
    <property type="entry name" value="RNGMNOXGNASE"/>
</dbReference>
<dbReference type="GO" id="GO:0016491">
    <property type="term" value="F:oxidoreductase activity"/>
    <property type="evidence" value="ECO:0007669"/>
    <property type="project" value="UniProtKB-UniRule"/>
</dbReference>
<organism evidence="10 11">
    <name type="scientific">Budvicia aquatica</name>
    <dbReference type="NCBI Taxonomy" id="82979"/>
    <lineage>
        <taxon>Bacteria</taxon>
        <taxon>Pseudomonadati</taxon>
        <taxon>Pseudomonadota</taxon>
        <taxon>Gammaproteobacteria</taxon>
        <taxon>Enterobacterales</taxon>
        <taxon>Budviciaceae</taxon>
        <taxon>Budvicia</taxon>
    </lineage>
</organism>
<evidence type="ECO:0000313" key="10">
    <source>
        <dbReference type="EMBL" id="PHI29833.1"/>
    </source>
</evidence>
<dbReference type="SUPFAM" id="SSF51905">
    <property type="entry name" value="FAD/NAD(P)-binding domain"/>
    <property type="match status" value="1"/>
</dbReference>
<dbReference type="Proteomes" id="UP000224974">
    <property type="component" value="Unassembled WGS sequence"/>
</dbReference>
<protein>
    <recommendedName>
        <fullName evidence="6">Protein FixC</fullName>
    </recommendedName>
</protein>
<evidence type="ECO:0000256" key="4">
    <source>
        <dbReference type="ARBA" id="ARBA00022827"/>
    </source>
</evidence>
<dbReference type="PANTHER" id="PTHR43624:SF2">
    <property type="entry name" value="ELECTRON TRANSFER FLAVOPROTEIN-QUINONE OXIDOREDUCTASE YDIS-RELATED"/>
    <property type="match status" value="1"/>
</dbReference>
<evidence type="ECO:0000256" key="2">
    <source>
        <dbReference type="ARBA" id="ARBA00006796"/>
    </source>
</evidence>
<comment type="caution">
    <text evidence="10">The sequence shown here is derived from an EMBL/GenBank/DDBJ whole genome shotgun (WGS) entry which is preliminary data.</text>
</comment>
<evidence type="ECO:0000259" key="7">
    <source>
        <dbReference type="Pfam" id="PF01494"/>
    </source>
</evidence>
<evidence type="ECO:0000256" key="1">
    <source>
        <dbReference type="ARBA" id="ARBA00001974"/>
    </source>
</evidence>
<dbReference type="SUPFAM" id="SSF54373">
    <property type="entry name" value="FAD-linked reductases, C-terminal domain"/>
    <property type="match status" value="1"/>
</dbReference>
<evidence type="ECO:0000259" key="8">
    <source>
        <dbReference type="Pfam" id="PF21162"/>
    </source>
</evidence>
<feature type="domain" description="ETF-QO/FixC ubiquinone-binding" evidence="8">
    <location>
        <begin position="182"/>
        <end position="280"/>
    </location>
</feature>
<keyword evidence="4 6" id="KW-0274">FAD</keyword>
<comment type="cofactor">
    <cofactor evidence="1 6">
        <name>FAD</name>
        <dbReference type="ChEBI" id="CHEBI:57692"/>
    </cofactor>
</comment>
<dbReference type="Pfam" id="PF26311">
    <property type="entry name" value="ETF-QO_FixC_C"/>
    <property type="match status" value="1"/>
</dbReference>
<evidence type="ECO:0000256" key="5">
    <source>
        <dbReference type="ARBA" id="ARBA00023002"/>
    </source>
</evidence>
<dbReference type="Pfam" id="PF21162">
    <property type="entry name" value="ETFQO_UQ-bd"/>
    <property type="match status" value="1"/>
</dbReference>
<dbReference type="NCBIfam" id="NF007542">
    <property type="entry name" value="PRK10157.1"/>
    <property type="match status" value="1"/>
</dbReference>
<dbReference type="EMBL" id="PDDX01000001">
    <property type="protein sequence ID" value="PHI29833.1"/>
    <property type="molecule type" value="Genomic_DNA"/>
</dbReference>
<dbReference type="GO" id="GO:0071949">
    <property type="term" value="F:FAD binding"/>
    <property type="evidence" value="ECO:0007669"/>
    <property type="project" value="UniProtKB-UniRule"/>
</dbReference>
<feature type="domain" description="FixC-like C-terminal" evidence="9">
    <location>
        <begin position="367"/>
        <end position="428"/>
    </location>
</feature>
<comment type="similarity">
    <text evidence="2 6">Belongs to the ETF-QO/FixC family.</text>
</comment>
<dbReference type="STRING" id="1111728.GCA_000427805_01864"/>
<gene>
    <name evidence="10" type="ORF">CRN84_11010</name>
</gene>
<feature type="domain" description="FAD-binding" evidence="7">
    <location>
        <begin position="6"/>
        <end position="172"/>
    </location>
</feature>
<dbReference type="InterPro" id="IPR002938">
    <property type="entry name" value="FAD-bd"/>
</dbReference>
<comment type="function">
    <text evidence="6">Part of an electron transfer system.</text>
</comment>
<dbReference type="AlphaFoldDB" id="A0A2C6DMC0"/>
<dbReference type="InterPro" id="IPR039651">
    <property type="entry name" value="FixC-like"/>
</dbReference>
<dbReference type="InterPro" id="IPR059103">
    <property type="entry name" value="FixC-like_C"/>
</dbReference>
<proteinExistence type="inferred from homology"/>
<dbReference type="Gene3D" id="3.50.50.60">
    <property type="entry name" value="FAD/NAD(P)-binding domain"/>
    <property type="match status" value="1"/>
</dbReference>
<reference evidence="11" key="1">
    <citation type="submission" date="2017-09" db="EMBL/GenBank/DDBJ databases">
        <title>FDA dAtabase for Regulatory Grade micrObial Sequences (FDA-ARGOS): Supporting development and validation of Infectious Disease Dx tests.</title>
        <authorList>
            <person name="Minogue T."/>
            <person name="Wolcott M."/>
            <person name="Wasieloski L."/>
            <person name="Aguilar W."/>
            <person name="Moore D."/>
            <person name="Tallon L."/>
            <person name="Sadzewicz L."/>
            <person name="Ott S."/>
            <person name="Zhao X."/>
            <person name="Nagaraj S."/>
            <person name="Vavikolanu K."/>
            <person name="Aluvathingal J."/>
            <person name="Nadendla S."/>
            <person name="Sichtig H."/>
        </authorList>
    </citation>
    <scope>NUCLEOTIDE SEQUENCE [LARGE SCALE GENOMIC DNA]</scope>
    <source>
        <strain evidence="11">FDAARGOS_387</strain>
    </source>
</reference>
<dbReference type="InterPro" id="IPR049398">
    <property type="entry name" value="ETF-QO/FixC_UQ-bd"/>
</dbReference>